<dbReference type="Gene3D" id="2.40.10.10">
    <property type="entry name" value="Trypsin-like serine proteases"/>
    <property type="match status" value="1"/>
</dbReference>
<comment type="caution">
    <text evidence="3">The sequence shown here is derived from an EMBL/GenBank/DDBJ whole genome shotgun (WGS) entry which is preliminary data.</text>
</comment>
<feature type="compositionally biased region" description="Gly residues" evidence="1">
    <location>
        <begin position="475"/>
        <end position="485"/>
    </location>
</feature>
<evidence type="ECO:0000313" key="4">
    <source>
        <dbReference type="Proteomes" id="UP001596496"/>
    </source>
</evidence>
<feature type="compositionally biased region" description="Gly residues" evidence="1">
    <location>
        <begin position="439"/>
        <end position="448"/>
    </location>
</feature>
<dbReference type="EMBL" id="JBHTCG010000006">
    <property type="protein sequence ID" value="MFC7382755.1"/>
    <property type="molecule type" value="Genomic_DNA"/>
</dbReference>
<proteinExistence type="predicted"/>
<evidence type="ECO:0000256" key="1">
    <source>
        <dbReference type="SAM" id="MobiDB-lite"/>
    </source>
</evidence>
<sequence length="566" mass="56987">MPRLHHLVAGLSVLGSLILPMHPHPSGSTDRVTPGTVRVEAKAHVTINLLDDRGVIQQVVREYDTPVGTGSGFTVSPDGVVVTATGVVRPSKDPAVYAANRVFAEYFKVKIPADFSRHKLKNPELNARLQACYPPHRQNSNCIATTAPKITVFPYADPPVPEGYPADLLRTGASPGSPAVLKLTKGGEDGTLPTVPLGTTLGSGIESVDTIGLPSRPSAKAPPKVQTAHLDPPGGRTFKEAERAKLATFLSEDGDGGAVVDDGRSEVIGLLTGSGDAATLTPVDDIRAALVAADVTARRGPVDVVYETALAPFHNKFYANAIPVLEQVLRLRPDHAVAQDHLRTARANRAGTPSAGQSKAPAVAQKASGLAPLLLPVSAGIVAVAAAVAVAVPLMLRRRRRTAGEAAGDGLLESFPAVSGVSGTAAGPAGSLGSLAPAGPGGGSGRPAGGTQTMEPPHPGDGSFPPYRQSPFGAPGTGQQGGPAPAGGPSTPAGVAGTPVAGPATPTGGSGTPAAGPATPAGGPGTPAGGPEGTASGAQARFCTQCGMRLQKAHRFCGFCGNPVDQ</sequence>
<keyword evidence="2" id="KW-0812">Transmembrane</keyword>
<organism evidence="3 4">
    <name type="scientific">Sphaerisporangium rhizosphaerae</name>
    <dbReference type="NCBI Taxonomy" id="2269375"/>
    <lineage>
        <taxon>Bacteria</taxon>
        <taxon>Bacillati</taxon>
        <taxon>Actinomycetota</taxon>
        <taxon>Actinomycetes</taxon>
        <taxon>Streptosporangiales</taxon>
        <taxon>Streptosporangiaceae</taxon>
        <taxon>Sphaerisporangium</taxon>
    </lineage>
</organism>
<dbReference type="SUPFAM" id="SSF50494">
    <property type="entry name" value="Trypsin-like serine proteases"/>
    <property type="match status" value="1"/>
</dbReference>
<feature type="region of interest" description="Disordered" evidence="1">
    <location>
        <begin position="215"/>
        <end position="235"/>
    </location>
</feature>
<feature type="transmembrane region" description="Helical" evidence="2">
    <location>
        <begin position="373"/>
        <end position="396"/>
    </location>
</feature>
<dbReference type="InterPro" id="IPR043504">
    <property type="entry name" value="Peptidase_S1_PA_chymotrypsin"/>
</dbReference>
<reference evidence="4" key="1">
    <citation type="journal article" date="2019" name="Int. J. Syst. Evol. Microbiol.">
        <title>The Global Catalogue of Microorganisms (GCM) 10K type strain sequencing project: providing services to taxonomists for standard genome sequencing and annotation.</title>
        <authorList>
            <consortium name="The Broad Institute Genomics Platform"/>
            <consortium name="The Broad Institute Genome Sequencing Center for Infectious Disease"/>
            <person name="Wu L."/>
            <person name="Ma J."/>
        </authorList>
    </citation>
    <scope>NUCLEOTIDE SEQUENCE [LARGE SCALE GENOMIC DNA]</scope>
    <source>
        <strain evidence="4">CECT 7649</strain>
    </source>
</reference>
<evidence type="ECO:0008006" key="5">
    <source>
        <dbReference type="Google" id="ProtNLM"/>
    </source>
</evidence>
<dbReference type="RefSeq" id="WP_380826072.1">
    <property type="nucleotide sequence ID" value="NZ_JBHTCG010000006.1"/>
</dbReference>
<evidence type="ECO:0000256" key="2">
    <source>
        <dbReference type="SAM" id="Phobius"/>
    </source>
</evidence>
<feature type="region of interest" description="Disordered" evidence="1">
    <location>
        <begin position="429"/>
        <end position="537"/>
    </location>
</feature>
<feature type="compositionally biased region" description="Gly residues" evidence="1">
    <location>
        <begin position="522"/>
        <end position="532"/>
    </location>
</feature>
<dbReference type="Proteomes" id="UP001596496">
    <property type="component" value="Unassembled WGS sequence"/>
</dbReference>
<gene>
    <name evidence="3" type="ORF">ACFQSB_11110</name>
</gene>
<feature type="compositionally biased region" description="Low complexity" evidence="1">
    <location>
        <begin position="429"/>
        <end position="438"/>
    </location>
</feature>
<keyword evidence="4" id="KW-1185">Reference proteome</keyword>
<dbReference type="InterPro" id="IPR009003">
    <property type="entry name" value="Peptidase_S1_PA"/>
</dbReference>
<keyword evidence="2" id="KW-0472">Membrane</keyword>
<accession>A0ABW2P3Z7</accession>
<protein>
    <recommendedName>
        <fullName evidence="5">Zinc ribbon domain-containing protein</fullName>
    </recommendedName>
</protein>
<keyword evidence="2" id="KW-1133">Transmembrane helix</keyword>
<evidence type="ECO:0000313" key="3">
    <source>
        <dbReference type="EMBL" id="MFC7382755.1"/>
    </source>
</evidence>
<name>A0ABW2P3Z7_9ACTN</name>
<feature type="compositionally biased region" description="Low complexity" evidence="1">
    <location>
        <begin position="487"/>
        <end position="521"/>
    </location>
</feature>